<comment type="caution">
    <text evidence="1">The sequence shown here is derived from an EMBL/GenBank/DDBJ whole genome shotgun (WGS) entry which is preliminary data.</text>
</comment>
<organism evidence="1 2">
    <name type="scientific">Apiospora phragmitis</name>
    <dbReference type="NCBI Taxonomy" id="2905665"/>
    <lineage>
        <taxon>Eukaryota</taxon>
        <taxon>Fungi</taxon>
        <taxon>Dikarya</taxon>
        <taxon>Ascomycota</taxon>
        <taxon>Pezizomycotina</taxon>
        <taxon>Sordariomycetes</taxon>
        <taxon>Xylariomycetidae</taxon>
        <taxon>Amphisphaeriales</taxon>
        <taxon>Apiosporaceae</taxon>
        <taxon>Apiospora</taxon>
    </lineage>
</organism>
<dbReference type="RefSeq" id="XP_066708637.1">
    <property type="nucleotide sequence ID" value="XM_066865508.1"/>
</dbReference>
<gene>
    <name evidence="1" type="ORF">PG994_014099</name>
</gene>
<name>A0ABR1T3S7_9PEZI</name>
<accession>A0ABR1T3S7</accession>
<proteinExistence type="predicted"/>
<evidence type="ECO:0000313" key="2">
    <source>
        <dbReference type="Proteomes" id="UP001480595"/>
    </source>
</evidence>
<dbReference type="Proteomes" id="UP001480595">
    <property type="component" value="Unassembled WGS sequence"/>
</dbReference>
<dbReference type="GeneID" id="92098571"/>
<reference evidence="1 2" key="1">
    <citation type="submission" date="2023-01" db="EMBL/GenBank/DDBJ databases">
        <title>Analysis of 21 Apiospora genomes using comparative genomics revels a genus with tremendous synthesis potential of carbohydrate active enzymes and secondary metabolites.</title>
        <authorList>
            <person name="Sorensen T."/>
        </authorList>
    </citation>
    <scope>NUCLEOTIDE SEQUENCE [LARGE SCALE GENOMIC DNA]</scope>
    <source>
        <strain evidence="1 2">CBS 135458</strain>
    </source>
</reference>
<sequence>MVYIFAAIPRSSKRHHRHVGGSAEGCGEGMNIDAAQGQQRWEWLRLLQPQAADSTVLAPDPTLGFRASVMFQLARYCAAAEPQRLIVSAPWLSEHDGFGNFERTAFQMGSVTFPDKLTLGKCGYIGNPKPPGIEGRARWVAIPRRPALIQ</sequence>
<protein>
    <submittedName>
        <fullName evidence="1">Uncharacterized protein</fullName>
    </submittedName>
</protein>
<dbReference type="EMBL" id="JAQQWL010000015">
    <property type="protein sequence ID" value="KAK8041092.1"/>
    <property type="molecule type" value="Genomic_DNA"/>
</dbReference>
<keyword evidence="2" id="KW-1185">Reference proteome</keyword>
<evidence type="ECO:0000313" key="1">
    <source>
        <dbReference type="EMBL" id="KAK8041092.1"/>
    </source>
</evidence>